<accession>A0ABT7AV59</accession>
<keyword evidence="4" id="KW-1185">Reference proteome</keyword>
<dbReference type="SUPFAM" id="SSF47090">
    <property type="entry name" value="PGBD-like"/>
    <property type="match status" value="2"/>
</dbReference>
<dbReference type="InterPro" id="IPR036365">
    <property type="entry name" value="PGBD-like_sf"/>
</dbReference>
<evidence type="ECO:0000313" key="3">
    <source>
        <dbReference type="EMBL" id="MDJ1170805.1"/>
    </source>
</evidence>
<feature type="domain" description="Peptidoglycan binding-like" evidence="2">
    <location>
        <begin position="72"/>
        <end position="123"/>
    </location>
</feature>
<dbReference type="Proteomes" id="UP001235303">
    <property type="component" value="Unassembled WGS sequence"/>
</dbReference>
<keyword evidence="1" id="KW-1133">Transmembrane helix</keyword>
<evidence type="ECO:0000313" key="4">
    <source>
        <dbReference type="Proteomes" id="UP001235303"/>
    </source>
</evidence>
<feature type="transmembrane region" description="Helical" evidence="1">
    <location>
        <begin position="43"/>
        <end position="66"/>
    </location>
</feature>
<proteinExistence type="predicted"/>
<evidence type="ECO:0000259" key="2">
    <source>
        <dbReference type="Pfam" id="PF01471"/>
    </source>
</evidence>
<dbReference type="EMBL" id="JAQOSP010000101">
    <property type="protein sequence ID" value="MDJ1170805.1"/>
    <property type="molecule type" value="Genomic_DNA"/>
</dbReference>
<protein>
    <submittedName>
        <fullName evidence="3">Peptidoglycan-binding protein</fullName>
    </submittedName>
</protein>
<dbReference type="InterPro" id="IPR002477">
    <property type="entry name" value="Peptidoglycan-bd-like"/>
</dbReference>
<dbReference type="Gene3D" id="1.10.101.10">
    <property type="entry name" value="PGBD-like superfamily/PGBD"/>
    <property type="match status" value="2"/>
</dbReference>
<sequence length="330" mass="36639">MDSLAYLHLALAYQDSTDTEAILGKWIEEFWQRWLSKPISARLILRLFSLGITLLILTLAQVALALQSGDSGLEVAQLQRDLQQLGYYRGPVTGYFDEATDRAVRTLQSYAGLTVDGIVGRNTGLEISQRLTFGNQAAQLPFVTLPPPPPIAGYNPPISQVMFSEPLPGQLGYNQQSRTINPTLRRGDRGWDVELLQSRLADLGFYFGDIDRIYGEQTELAVSRFQRSRGLFANGIADAETLQALDINSGTRGDPSFMTVTLKGYVVVIPTGNYLMVSQVQSFYPSAIAARNRRGRYVYIGSYNNRAQAESQSALLRSQGFANARVVHFR</sequence>
<keyword evidence="1" id="KW-0472">Membrane</keyword>
<dbReference type="InterPro" id="IPR036366">
    <property type="entry name" value="PGBDSf"/>
</dbReference>
<gene>
    <name evidence="3" type="ORF">PMG71_15335</name>
</gene>
<evidence type="ECO:0000256" key="1">
    <source>
        <dbReference type="SAM" id="Phobius"/>
    </source>
</evidence>
<keyword evidence="1" id="KW-0812">Transmembrane</keyword>
<comment type="caution">
    <text evidence="3">The sequence shown here is derived from an EMBL/GenBank/DDBJ whole genome shotgun (WGS) entry which is preliminary data.</text>
</comment>
<dbReference type="Pfam" id="PF01471">
    <property type="entry name" value="PG_binding_1"/>
    <property type="match status" value="2"/>
</dbReference>
<dbReference type="RefSeq" id="WP_283754562.1">
    <property type="nucleotide sequence ID" value="NZ_JAQOSP010000101.1"/>
</dbReference>
<reference evidence="3 4" key="1">
    <citation type="submission" date="2023-01" db="EMBL/GenBank/DDBJ databases">
        <title>Novel diversity within Roseofilum (Cyanobacteria; Desertifilaceae) from marine benthic mats with descriptions of four novel species.</title>
        <authorList>
            <person name="Wang Y."/>
            <person name="Berthold D.E."/>
            <person name="Hu J."/>
            <person name="Lefler F.W."/>
            <person name="Laughinghouse H.D. IV."/>
        </authorList>
    </citation>
    <scope>NUCLEOTIDE SEQUENCE [LARGE SCALE GENOMIC DNA]</scope>
    <source>
        <strain evidence="3 4">BLCC-M154</strain>
    </source>
</reference>
<organism evidence="3 4">
    <name type="scientific">Roseofilum acuticapitatum BLCC-M154</name>
    <dbReference type="NCBI Taxonomy" id="3022444"/>
    <lineage>
        <taxon>Bacteria</taxon>
        <taxon>Bacillati</taxon>
        <taxon>Cyanobacteriota</taxon>
        <taxon>Cyanophyceae</taxon>
        <taxon>Desertifilales</taxon>
        <taxon>Desertifilaceae</taxon>
        <taxon>Roseofilum</taxon>
        <taxon>Roseofilum acuticapitatum</taxon>
    </lineage>
</organism>
<feature type="domain" description="Peptidoglycan binding-like" evidence="2">
    <location>
        <begin position="192"/>
        <end position="245"/>
    </location>
</feature>
<name>A0ABT7AV59_9CYAN</name>